<keyword evidence="8" id="KW-1185">Reference proteome</keyword>
<dbReference type="Gene3D" id="3.40.50.2300">
    <property type="match status" value="1"/>
</dbReference>
<dbReference type="SMART" id="SM00448">
    <property type="entry name" value="REC"/>
    <property type="match status" value="1"/>
</dbReference>
<feature type="domain" description="Response regulatory" evidence="5">
    <location>
        <begin position="1073"/>
        <end position="1201"/>
    </location>
</feature>
<dbReference type="Pfam" id="PF26131">
    <property type="entry name" value="PAS-like"/>
    <property type="match status" value="1"/>
</dbReference>
<reference evidence="7" key="1">
    <citation type="journal article" date="2020" name="Stud. Mycol.">
        <title>101 Dothideomycetes genomes: a test case for predicting lifestyles and emergence of pathogens.</title>
        <authorList>
            <person name="Haridas S."/>
            <person name="Albert R."/>
            <person name="Binder M."/>
            <person name="Bloem J."/>
            <person name="Labutti K."/>
            <person name="Salamov A."/>
            <person name="Andreopoulos B."/>
            <person name="Baker S."/>
            <person name="Barry K."/>
            <person name="Bills G."/>
            <person name="Bluhm B."/>
            <person name="Cannon C."/>
            <person name="Castanera R."/>
            <person name="Culley D."/>
            <person name="Daum C."/>
            <person name="Ezra D."/>
            <person name="Gonzalez J."/>
            <person name="Henrissat B."/>
            <person name="Kuo A."/>
            <person name="Liang C."/>
            <person name="Lipzen A."/>
            <person name="Lutzoni F."/>
            <person name="Magnuson J."/>
            <person name="Mondo S."/>
            <person name="Nolan M."/>
            <person name="Ohm R."/>
            <person name="Pangilinan J."/>
            <person name="Park H.-J."/>
            <person name="Ramirez L."/>
            <person name="Alfaro M."/>
            <person name="Sun H."/>
            <person name="Tritt A."/>
            <person name="Yoshinaga Y."/>
            <person name="Zwiers L.-H."/>
            <person name="Turgeon B."/>
            <person name="Goodwin S."/>
            <person name="Spatafora J."/>
            <person name="Crous P."/>
            <person name="Grigoriev I."/>
        </authorList>
    </citation>
    <scope>NUCLEOTIDE SEQUENCE</scope>
    <source>
        <strain evidence="7">CBS 115976</strain>
    </source>
</reference>
<dbReference type="SUPFAM" id="SSF55785">
    <property type="entry name" value="PYP-like sensor domain (PAS domain)"/>
    <property type="match status" value="1"/>
</dbReference>
<feature type="modified residue" description="4-aspartylphosphate" evidence="2">
    <location>
        <position position="1130"/>
    </location>
</feature>
<dbReference type="Proteomes" id="UP000799302">
    <property type="component" value="Unassembled WGS sequence"/>
</dbReference>
<dbReference type="InterPro" id="IPR005467">
    <property type="entry name" value="His_kinase_dom"/>
</dbReference>
<evidence type="ECO:0000256" key="2">
    <source>
        <dbReference type="PROSITE-ProRule" id="PRU00169"/>
    </source>
</evidence>
<evidence type="ECO:0000259" key="4">
    <source>
        <dbReference type="PROSITE" id="PS50109"/>
    </source>
</evidence>
<dbReference type="InterPro" id="IPR003594">
    <property type="entry name" value="HATPase_dom"/>
</dbReference>
<dbReference type="PRINTS" id="PR00344">
    <property type="entry name" value="BCTRLSENSOR"/>
</dbReference>
<dbReference type="SMART" id="SM00091">
    <property type="entry name" value="PAS"/>
    <property type="match status" value="1"/>
</dbReference>
<dbReference type="Pfam" id="PF00072">
    <property type="entry name" value="Response_reg"/>
    <property type="match status" value="1"/>
</dbReference>
<proteinExistence type="predicted"/>
<sequence>MDTPITSLGELEHLSIEEVLDQDSRPSFILDLDPDQDRVSHLLSPIFCNLALRVHYQLYDAVTSGELPTPLSRSEKPSYQDFRAWAISVTTHDDSKDVFPLSFLFGNLLWTGFTVRRRWRIISGNILWNEKGPLANVSSNATSEIPKGISGATRASAKIDLIGSTSRKAIKISTDDRPNLVPVQKIPSSKPYYFPKSARTSSDDTGNSSHSRGSLTLAAPDKACADWTAKSPKGVISDHIALARLVNWKDTPLGPMEKWSPEFRQVANLLMSNPHPAALFWGSDLTMLYNAAYADEVAGNKHPELMGTGFSGPFSELWDSIAPVFAECAKTGVSIRRENDYLPIKRRGFLEETFFSWSWTPLYGGTSQILGFYNAPFDVSDQVRNRRGMETVSKLGGTVSRATSVKQFWKLVLEGLEESNFDVPMALLYSVSDTEDPDHESISSGSTISLKSCNFEGSIGIPEGHPATPLQLDLKRSREGFVPAFREAMRTREPTLLHIKDGSLPEELLEGIEWRGFPDPCQDAIIFPVRPTNGETVLAFLVIGMNPRRPYDETYKSFISLLNRQLATSLASTILHEEEIRRSTAAAIEKESLSKQLALQTDRLRRMTALSPLGMFFLNPEGKFVEANDRFFEMTGLARDEMLTASWADCIMDSSNEKMDEGWLQMLHEHKSWSSELQLKKTRDAATNFDLDGEIIDSWVLFTTQLEFGSGDSLKSILGSITDISHLKWVEGLQSRRLCEAEERRRQQTEFIDITSHEMRNPLSAILQCADDISASLSSYRSTDAALNASIVESCLDSASTIKLCVNHQKMIVDDILTTSKLDSNLLELTPSATQPTEIASLVVRMFQSELQAKKIQVSLDLDSSLQQLSVGWVMLDPSRVLQILINLMTNAIKFTAGSKKKVITVFVAASSESPATISKPKLQYIPVRATKADTPIGDDWGSGDIVFLRFKVKDTGVGLTSDEKQVLFERFKQASPRTHAQYGGSGLGLFISRQLAELHGGQIGVASESGIGSTFGFFISTRRASRPPSFPDDVDAAKSSYDPVSIQSASETKSVNPLAVEPAPILDVASLHILVVEDNQINQKVLVKQLRKFGCTVHAANDGLEALEFLEKTVYRVPNGVELSVVLMDLEMPNMGGLDCVREIRKMEDAGELSEHVPVIAVTANVRDEQIAVAKDAGMDDVVGKPFQIKEIIAKFGVVLRA</sequence>
<name>A0A6A6TYC0_9PEZI</name>
<dbReference type="Pfam" id="PF13188">
    <property type="entry name" value="PAS_8"/>
    <property type="match status" value="1"/>
</dbReference>
<evidence type="ECO:0000256" key="3">
    <source>
        <dbReference type="SAM" id="MobiDB-lite"/>
    </source>
</evidence>
<dbReference type="InterPro" id="IPR036890">
    <property type="entry name" value="HATPase_C_sf"/>
</dbReference>
<dbReference type="NCBIfam" id="TIGR00229">
    <property type="entry name" value="sensory_box"/>
    <property type="match status" value="1"/>
</dbReference>
<dbReference type="SUPFAM" id="SSF47384">
    <property type="entry name" value="Homodimeric domain of signal transducing histidine kinase"/>
    <property type="match status" value="1"/>
</dbReference>
<dbReference type="InterPro" id="IPR000014">
    <property type="entry name" value="PAS"/>
</dbReference>
<dbReference type="SUPFAM" id="SSF52172">
    <property type="entry name" value="CheY-like"/>
    <property type="match status" value="1"/>
</dbReference>
<dbReference type="SUPFAM" id="SSF55874">
    <property type="entry name" value="ATPase domain of HSP90 chaperone/DNA topoisomerase II/histidine kinase"/>
    <property type="match status" value="1"/>
</dbReference>
<dbReference type="InterPro" id="IPR004358">
    <property type="entry name" value="Sig_transdc_His_kin-like_C"/>
</dbReference>
<dbReference type="EMBL" id="MU004242">
    <property type="protein sequence ID" value="KAF2664426.1"/>
    <property type="molecule type" value="Genomic_DNA"/>
</dbReference>
<dbReference type="Gene3D" id="3.30.565.10">
    <property type="entry name" value="Histidine kinase-like ATPase, C-terminal domain"/>
    <property type="match status" value="1"/>
</dbReference>
<dbReference type="InterPro" id="IPR011006">
    <property type="entry name" value="CheY-like_superfamily"/>
</dbReference>
<dbReference type="PROSITE" id="PS50110">
    <property type="entry name" value="RESPONSE_REGULATORY"/>
    <property type="match status" value="1"/>
</dbReference>
<evidence type="ECO:0000259" key="5">
    <source>
        <dbReference type="PROSITE" id="PS50110"/>
    </source>
</evidence>
<dbReference type="CDD" id="cd17546">
    <property type="entry name" value="REC_hyHK_CKI1_RcsC-like"/>
    <property type="match status" value="1"/>
</dbReference>
<organism evidence="7 8">
    <name type="scientific">Microthyrium microscopicum</name>
    <dbReference type="NCBI Taxonomy" id="703497"/>
    <lineage>
        <taxon>Eukaryota</taxon>
        <taxon>Fungi</taxon>
        <taxon>Dikarya</taxon>
        <taxon>Ascomycota</taxon>
        <taxon>Pezizomycotina</taxon>
        <taxon>Dothideomycetes</taxon>
        <taxon>Dothideomycetes incertae sedis</taxon>
        <taxon>Microthyriales</taxon>
        <taxon>Microthyriaceae</taxon>
        <taxon>Microthyrium</taxon>
    </lineage>
</organism>
<feature type="region of interest" description="Disordered" evidence="3">
    <location>
        <begin position="191"/>
        <end position="215"/>
    </location>
</feature>
<keyword evidence="1 2" id="KW-0597">Phosphoprotein</keyword>
<dbReference type="Pfam" id="PF02518">
    <property type="entry name" value="HATPase_c"/>
    <property type="match status" value="1"/>
</dbReference>
<dbReference type="PROSITE" id="PS50109">
    <property type="entry name" value="HIS_KIN"/>
    <property type="match status" value="1"/>
</dbReference>
<dbReference type="Gene3D" id="3.30.450.20">
    <property type="entry name" value="PAS domain"/>
    <property type="match status" value="2"/>
</dbReference>
<dbReference type="InterPro" id="IPR050956">
    <property type="entry name" value="2C_system_His_kinase"/>
</dbReference>
<dbReference type="SMART" id="SM00387">
    <property type="entry name" value="HATPase_c"/>
    <property type="match status" value="1"/>
</dbReference>
<dbReference type="InterPro" id="IPR001789">
    <property type="entry name" value="Sig_transdc_resp-reg_receiver"/>
</dbReference>
<dbReference type="InterPro" id="IPR058846">
    <property type="entry name" value="PAS-like"/>
</dbReference>
<dbReference type="GO" id="GO:0000155">
    <property type="term" value="F:phosphorelay sensor kinase activity"/>
    <property type="evidence" value="ECO:0007669"/>
    <property type="project" value="InterPro"/>
</dbReference>
<gene>
    <name evidence="7" type="ORF">BT63DRAFT_379096</name>
</gene>
<feature type="compositionally biased region" description="Polar residues" evidence="3">
    <location>
        <begin position="198"/>
        <end position="214"/>
    </location>
</feature>
<dbReference type="PROSITE" id="PS50112">
    <property type="entry name" value="PAS"/>
    <property type="match status" value="1"/>
</dbReference>
<dbReference type="Gene3D" id="1.10.287.130">
    <property type="match status" value="1"/>
</dbReference>
<evidence type="ECO:0000259" key="6">
    <source>
        <dbReference type="PROSITE" id="PS50112"/>
    </source>
</evidence>
<dbReference type="CDD" id="cd00130">
    <property type="entry name" value="PAS"/>
    <property type="match status" value="1"/>
</dbReference>
<feature type="domain" description="Histidine kinase" evidence="4">
    <location>
        <begin position="754"/>
        <end position="1024"/>
    </location>
</feature>
<dbReference type="InterPro" id="IPR035965">
    <property type="entry name" value="PAS-like_dom_sf"/>
</dbReference>
<dbReference type="OrthoDB" id="303614at2759"/>
<feature type="domain" description="PAS" evidence="6">
    <location>
        <begin position="600"/>
        <end position="643"/>
    </location>
</feature>
<evidence type="ECO:0000256" key="1">
    <source>
        <dbReference type="ARBA" id="ARBA00022553"/>
    </source>
</evidence>
<dbReference type="PANTHER" id="PTHR43719:SF30">
    <property type="entry name" value="TWO-COMPONENT SYSTEM RESPONSE REGULATOR"/>
    <property type="match status" value="1"/>
</dbReference>
<protein>
    <submittedName>
        <fullName evidence="7">Aerobic respiration control sensor protein arcB</fullName>
    </submittedName>
</protein>
<dbReference type="AlphaFoldDB" id="A0A6A6TYC0"/>
<dbReference type="InterPro" id="IPR036097">
    <property type="entry name" value="HisK_dim/P_sf"/>
</dbReference>
<dbReference type="PANTHER" id="PTHR43719">
    <property type="entry name" value="TWO-COMPONENT HISTIDINE KINASE"/>
    <property type="match status" value="1"/>
</dbReference>
<evidence type="ECO:0000313" key="7">
    <source>
        <dbReference type="EMBL" id="KAF2664426.1"/>
    </source>
</evidence>
<accession>A0A6A6TYC0</accession>
<dbReference type="CDD" id="cd00082">
    <property type="entry name" value="HisKA"/>
    <property type="match status" value="1"/>
</dbReference>
<evidence type="ECO:0000313" key="8">
    <source>
        <dbReference type="Proteomes" id="UP000799302"/>
    </source>
</evidence>
<dbReference type="InterPro" id="IPR003661">
    <property type="entry name" value="HisK_dim/P_dom"/>
</dbReference>